<name>A0A9N7NWP7_STRHE</name>
<dbReference type="OrthoDB" id="1733332at2759"/>
<keyword evidence="7" id="KW-1185">Reference proteome</keyword>
<organism evidence="6 7">
    <name type="scientific">Striga hermonthica</name>
    <name type="common">Purple witchweed</name>
    <name type="synonym">Buchnera hermonthica</name>
    <dbReference type="NCBI Taxonomy" id="68872"/>
    <lineage>
        <taxon>Eukaryota</taxon>
        <taxon>Viridiplantae</taxon>
        <taxon>Streptophyta</taxon>
        <taxon>Embryophyta</taxon>
        <taxon>Tracheophyta</taxon>
        <taxon>Spermatophyta</taxon>
        <taxon>Magnoliopsida</taxon>
        <taxon>eudicotyledons</taxon>
        <taxon>Gunneridae</taxon>
        <taxon>Pentapetalae</taxon>
        <taxon>asterids</taxon>
        <taxon>lamiids</taxon>
        <taxon>Lamiales</taxon>
        <taxon>Orobanchaceae</taxon>
        <taxon>Buchnereae</taxon>
        <taxon>Striga</taxon>
    </lineage>
</organism>
<evidence type="ECO:0000256" key="1">
    <source>
        <dbReference type="ARBA" id="ARBA00010443"/>
    </source>
</evidence>
<dbReference type="Gene3D" id="3.90.550.10">
    <property type="entry name" value="Spore Coat Polysaccharide Biosynthesis Protein SpsA, Chain A"/>
    <property type="match status" value="1"/>
</dbReference>
<dbReference type="CDD" id="cd02508">
    <property type="entry name" value="ADP_Glucose_PP"/>
    <property type="match status" value="1"/>
</dbReference>
<reference evidence="6" key="1">
    <citation type="submission" date="2019-12" db="EMBL/GenBank/DDBJ databases">
        <authorList>
            <person name="Scholes J."/>
        </authorList>
    </citation>
    <scope>NUCLEOTIDE SEQUENCE</scope>
</reference>
<dbReference type="InterPro" id="IPR029044">
    <property type="entry name" value="Nucleotide-diphossugar_trans"/>
</dbReference>
<accession>A0A9N7NWP7</accession>
<dbReference type="Proteomes" id="UP001153555">
    <property type="component" value="Unassembled WGS sequence"/>
</dbReference>
<comment type="similarity">
    <text evidence="1">Belongs to the bacterial/plant glucose-1-phosphate adenylyltransferase family.</text>
</comment>
<dbReference type="EMBL" id="CACSLK010031421">
    <property type="protein sequence ID" value="CAA0838714.1"/>
    <property type="molecule type" value="Genomic_DNA"/>
</dbReference>
<gene>
    <name evidence="6" type="ORF">SHERM_05292</name>
</gene>
<evidence type="ECO:0000256" key="2">
    <source>
        <dbReference type="ARBA" id="ARBA00011680"/>
    </source>
</evidence>
<proteinExistence type="inferred from homology"/>
<dbReference type="Pfam" id="PF25247">
    <property type="entry name" value="LbH_GLGC"/>
    <property type="match status" value="1"/>
</dbReference>
<dbReference type="Pfam" id="PF00483">
    <property type="entry name" value="NTP_transferase"/>
    <property type="match status" value="1"/>
</dbReference>
<evidence type="ECO:0000256" key="3">
    <source>
        <dbReference type="ARBA" id="ARBA00022741"/>
    </source>
</evidence>
<dbReference type="InterPro" id="IPR005835">
    <property type="entry name" value="NTP_transferase_dom"/>
</dbReference>
<evidence type="ECO:0000259" key="5">
    <source>
        <dbReference type="Pfam" id="PF00483"/>
    </source>
</evidence>
<dbReference type="CDD" id="cd04651">
    <property type="entry name" value="LbH_G1P_AT_C"/>
    <property type="match status" value="1"/>
</dbReference>
<dbReference type="InterPro" id="IPR005836">
    <property type="entry name" value="ADP_Glu_pyroP_CS"/>
</dbReference>
<dbReference type="PROSITE" id="PS00809">
    <property type="entry name" value="ADP_GLC_PYROPHOSPH_2"/>
    <property type="match status" value="1"/>
</dbReference>
<evidence type="ECO:0000313" key="7">
    <source>
        <dbReference type="Proteomes" id="UP001153555"/>
    </source>
</evidence>
<evidence type="ECO:0000256" key="4">
    <source>
        <dbReference type="ARBA" id="ARBA00022840"/>
    </source>
</evidence>
<dbReference type="GO" id="GO:0005978">
    <property type="term" value="P:glycogen biosynthetic process"/>
    <property type="evidence" value="ECO:0007669"/>
    <property type="project" value="InterPro"/>
</dbReference>
<dbReference type="GO" id="GO:0005524">
    <property type="term" value="F:ATP binding"/>
    <property type="evidence" value="ECO:0007669"/>
    <property type="project" value="UniProtKB-KW"/>
</dbReference>
<keyword evidence="3" id="KW-0547">Nucleotide-binding</keyword>
<dbReference type="PANTHER" id="PTHR43523:SF17">
    <property type="entry name" value="INACTIVE GLUCOSE-1-PHOSPHATE ADENYLYLTRANSFERASE SMALL SUBUNIT 2, CHLOROPLASTIC"/>
    <property type="match status" value="1"/>
</dbReference>
<dbReference type="AlphaFoldDB" id="A0A9N7NWP7"/>
<keyword evidence="6" id="KW-0808">Transferase</keyword>
<keyword evidence="4" id="KW-0067">ATP-binding</keyword>
<dbReference type="PANTHER" id="PTHR43523">
    <property type="entry name" value="GLUCOSE-1-PHOSPHATE ADENYLYLTRANSFERASE-RELATED"/>
    <property type="match status" value="1"/>
</dbReference>
<evidence type="ECO:0000313" key="6">
    <source>
        <dbReference type="EMBL" id="CAA0838714.1"/>
    </source>
</evidence>
<dbReference type="GO" id="GO:0008878">
    <property type="term" value="F:glucose-1-phosphate adenylyltransferase activity"/>
    <property type="evidence" value="ECO:0007669"/>
    <property type="project" value="InterPro"/>
</dbReference>
<dbReference type="InterPro" id="IPR011004">
    <property type="entry name" value="Trimer_LpxA-like_sf"/>
</dbReference>
<dbReference type="SUPFAM" id="SSF53448">
    <property type="entry name" value="Nucleotide-diphospho-sugar transferases"/>
    <property type="match status" value="1"/>
</dbReference>
<dbReference type="InterPro" id="IPR011831">
    <property type="entry name" value="ADP-Glc_PPase"/>
</dbReference>
<feature type="domain" description="Nucleotidyl transferase" evidence="5">
    <location>
        <begin position="31"/>
        <end position="289"/>
    </location>
</feature>
<comment type="subunit">
    <text evidence="2">Heterotetramer.</text>
</comment>
<protein>
    <submittedName>
        <fullName evidence="6">Inactive glucose-1-phosphate adenylyltransferase small subunit 2- chloroplastic</fullName>
    </submittedName>
</protein>
<dbReference type="SUPFAM" id="SSF51161">
    <property type="entry name" value="Trimeric LpxA-like enzymes"/>
    <property type="match status" value="1"/>
</dbReference>
<sequence>MLFLSKNVKCVRLVHQSVAAIVFGDGSSPHSRLYPLTKRRSEAAIPIAGNFRLIDSVISNCINSGITKIYAITQFNSTSLNSHISRAYSATSRLSNDAFVEVIAAYQSPEGNDWFQGTADAIRRCLWMLEEYAVDEFLVLPGHHLYEMDYNGLLDEHRRSKADITVSVFSRRKDEDFGFGIFELNAENRVVGFRENSEASTPISVGKNSINFDQVSTNNFPSMGIYVINRDVMVKLLKEYFPTANELKSQVISGAISLGMKVHGYGFNGYWEDMRSIEAYYHANMDTLQRTNKAFSLYDRDSPLYTLPRHLPPTLVADAVITNSFIGDGCILGKCRIKGTVVGMRTRVEDHAVIEDSVIMGSDTYNHNGSGMSEGESNGIPIGIGEGSYVRKAIVDKNARIGKNVKIINRDSVLEGNMEEYGYIISGGIIVIIRSAVIPHGSIL</sequence>
<keyword evidence="6" id="KW-0548">Nucleotidyltransferase</keyword>
<comment type="caution">
    <text evidence="6">The sequence shown here is derived from an EMBL/GenBank/DDBJ whole genome shotgun (WGS) entry which is preliminary data.</text>
</comment>
<dbReference type="Gene3D" id="2.160.10.10">
    <property type="entry name" value="Hexapeptide repeat proteins"/>
    <property type="match status" value="1"/>
</dbReference>